<dbReference type="OrthoDB" id="8773450at2"/>
<name>A0A1T1AY55_RHOFE</name>
<sequence>MVNQQTLSDAALVVLYLDIDGVLHHEHAVWNSRCGVHMCPKRAPGRRLFEWLPILETILQPFPLVKLVLSSSWCVWPGYGKTLKRFPPALRGRFVGGTFHKRIHRVDPPAFTNFQGKSRAEQILMDVQRRRPAFWLALDDDADGWPVEAIDNFVKCDGSTGLSSLSVQAELKFKLERCYVSQSSFRSDESIRRQTAAKEKS</sequence>
<dbReference type="STRING" id="28066.RF819_10455"/>
<evidence type="ECO:0008006" key="3">
    <source>
        <dbReference type="Google" id="ProtNLM"/>
    </source>
</evidence>
<dbReference type="AlphaFoldDB" id="A0A1T1AY55"/>
<dbReference type="Proteomes" id="UP000190750">
    <property type="component" value="Unassembled WGS sequence"/>
</dbReference>
<dbReference type="Pfam" id="PF18143">
    <property type="entry name" value="HAD_SAK_2"/>
    <property type="match status" value="1"/>
</dbReference>
<accession>A0A1T1AY55</accession>
<evidence type="ECO:0000313" key="1">
    <source>
        <dbReference type="EMBL" id="OOV09052.1"/>
    </source>
</evidence>
<comment type="caution">
    <text evidence="1">The sequence shown here is derived from an EMBL/GenBank/DDBJ whole genome shotgun (WGS) entry which is preliminary data.</text>
</comment>
<dbReference type="EMBL" id="MTJN01000002">
    <property type="protein sequence ID" value="OOV09052.1"/>
    <property type="molecule type" value="Genomic_DNA"/>
</dbReference>
<gene>
    <name evidence="1" type="ORF">RF819_10455</name>
</gene>
<proteinExistence type="predicted"/>
<organism evidence="1 2">
    <name type="scientific">Rhodoferax fermentans</name>
    <dbReference type="NCBI Taxonomy" id="28066"/>
    <lineage>
        <taxon>Bacteria</taxon>
        <taxon>Pseudomonadati</taxon>
        <taxon>Pseudomonadota</taxon>
        <taxon>Betaproteobacteria</taxon>
        <taxon>Burkholderiales</taxon>
        <taxon>Comamonadaceae</taxon>
        <taxon>Rhodoferax</taxon>
    </lineage>
</organism>
<evidence type="ECO:0000313" key="2">
    <source>
        <dbReference type="Proteomes" id="UP000190750"/>
    </source>
</evidence>
<protein>
    <recommendedName>
        <fullName evidence="3">FCP1 homology domain-containing protein</fullName>
    </recommendedName>
</protein>
<keyword evidence="2" id="KW-1185">Reference proteome</keyword>
<reference evidence="1 2" key="1">
    <citation type="submission" date="2017-01" db="EMBL/GenBank/DDBJ databases">
        <title>Genome sequencing of Rhodoferax fermentans JCM 7819.</title>
        <authorList>
            <person name="Kim Y.J."/>
            <person name="Farh M.E.-A."/>
            <person name="Yang D.-C."/>
        </authorList>
    </citation>
    <scope>NUCLEOTIDE SEQUENCE [LARGE SCALE GENOMIC DNA]</scope>
    <source>
        <strain evidence="1 2">JCM 7819</strain>
    </source>
</reference>